<gene>
    <name evidence="2" type="ORF">HYC85_030855</name>
</gene>
<proteinExistence type="predicted"/>
<sequence>MVEGKRQWLKPGDLRTKKLTEYEKQRNKRIKKNYEVMNNLGVKNITNSLMSVVQPKCANAKEKEIRVEVDDDDEYNPSESENDSDNESLGSFYRKEQEMPPGLRLQPHSRPLTPTPEEGMDPPRQEIGTQPLPPHNVQPVHEVTASSSVASHDRRGRGPTRGIQTQRIVQKNGKMLVPVPEHFRAPVGDQASKLASKIGIEVRTQLPDLSICRWNKVHDADKKPMIQRLEDNMIKTQAEHLSQTGVIPLSQEELSVKVLKPRSGYVKGLGLRPSSSMKTTVAPAENSDYVQRLEMQIAQQNEQIARFQKSEKKQSKKIQSIIECLTQKGITGNFESGESSDSDEQASWLVYYVYMLI</sequence>
<protein>
    <submittedName>
        <fullName evidence="2">Uncharacterized protein</fullName>
    </submittedName>
</protein>
<feature type="compositionally biased region" description="Acidic residues" evidence="1">
    <location>
        <begin position="69"/>
        <end position="86"/>
    </location>
</feature>
<name>A0A7J7G5R7_CAMSI</name>
<dbReference type="AlphaFoldDB" id="A0A7J7G5R7"/>
<comment type="caution">
    <text evidence="2">The sequence shown here is derived from an EMBL/GenBank/DDBJ whole genome shotgun (WGS) entry which is preliminary data.</text>
</comment>
<reference evidence="2 3" key="2">
    <citation type="submission" date="2020-07" db="EMBL/GenBank/DDBJ databases">
        <title>Genome assembly of wild tea tree DASZ reveals pedigree and selection history of tea varieties.</title>
        <authorList>
            <person name="Zhang W."/>
        </authorList>
    </citation>
    <scope>NUCLEOTIDE SEQUENCE [LARGE SCALE GENOMIC DNA]</scope>
    <source>
        <strain evidence="3">cv. G240</strain>
        <tissue evidence="2">Leaf</tissue>
    </source>
</reference>
<dbReference type="EMBL" id="JACBKZ010000014">
    <property type="protein sequence ID" value="KAF5934684.1"/>
    <property type="molecule type" value="Genomic_DNA"/>
</dbReference>
<evidence type="ECO:0000313" key="2">
    <source>
        <dbReference type="EMBL" id="KAF5934684.1"/>
    </source>
</evidence>
<keyword evidence="3" id="KW-1185">Reference proteome</keyword>
<accession>A0A7J7G5R7</accession>
<evidence type="ECO:0000256" key="1">
    <source>
        <dbReference type="SAM" id="MobiDB-lite"/>
    </source>
</evidence>
<dbReference type="Proteomes" id="UP000593564">
    <property type="component" value="Unassembled WGS sequence"/>
</dbReference>
<reference evidence="3" key="1">
    <citation type="journal article" date="2020" name="Nat. Commun.">
        <title>Genome assembly of wild tea tree DASZ reveals pedigree and selection history of tea varieties.</title>
        <authorList>
            <person name="Zhang W."/>
            <person name="Zhang Y."/>
            <person name="Qiu H."/>
            <person name="Guo Y."/>
            <person name="Wan H."/>
            <person name="Zhang X."/>
            <person name="Scossa F."/>
            <person name="Alseekh S."/>
            <person name="Zhang Q."/>
            <person name="Wang P."/>
            <person name="Xu L."/>
            <person name="Schmidt M.H."/>
            <person name="Jia X."/>
            <person name="Li D."/>
            <person name="Zhu A."/>
            <person name="Guo F."/>
            <person name="Chen W."/>
            <person name="Ni D."/>
            <person name="Usadel B."/>
            <person name="Fernie A.R."/>
            <person name="Wen W."/>
        </authorList>
    </citation>
    <scope>NUCLEOTIDE SEQUENCE [LARGE SCALE GENOMIC DNA]</scope>
    <source>
        <strain evidence="3">cv. G240</strain>
    </source>
</reference>
<evidence type="ECO:0000313" key="3">
    <source>
        <dbReference type="Proteomes" id="UP000593564"/>
    </source>
</evidence>
<organism evidence="2 3">
    <name type="scientific">Camellia sinensis</name>
    <name type="common">Tea plant</name>
    <name type="synonym">Thea sinensis</name>
    <dbReference type="NCBI Taxonomy" id="4442"/>
    <lineage>
        <taxon>Eukaryota</taxon>
        <taxon>Viridiplantae</taxon>
        <taxon>Streptophyta</taxon>
        <taxon>Embryophyta</taxon>
        <taxon>Tracheophyta</taxon>
        <taxon>Spermatophyta</taxon>
        <taxon>Magnoliopsida</taxon>
        <taxon>eudicotyledons</taxon>
        <taxon>Gunneridae</taxon>
        <taxon>Pentapetalae</taxon>
        <taxon>asterids</taxon>
        <taxon>Ericales</taxon>
        <taxon>Theaceae</taxon>
        <taxon>Camellia</taxon>
    </lineage>
</organism>
<feature type="region of interest" description="Disordered" evidence="1">
    <location>
        <begin position="63"/>
        <end position="161"/>
    </location>
</feature>